<feature type="domain" description="OmpA-like" evidence="6">
    <location>
        <begin position="142"/>
        <end position="257"/>
    </location>
</feature>
<dbReference type="PROSITE" id="PS51123">
    <property type="entry name" value="OMPA_2"/>
    <property type="match status" value="1"/>
</dbReference>
<evidence type="ECO:0000256" key="1">
    <source>
        <dbReference type="ARBA" id="ARBA00004442"/>
    </source>
</evidence>
<comment type="caution">
    <text evidence="7">The sequence shown here is derived from an EMBL/GenBank/DDBJ whole genome shotgun (WGS) entry which is preliminary data.</text>
</comment>
<accession>A0AAP5EA62</accession>
<dbReference type="InterPro" id="IPR036737">
    <property type="entry name" value="OmpA-like_sf"/>
</dbReference>
<name>A0AAP5EA62_9GAMM</name>
<evidence type="ECO:0000256" key="5">
    <source>
        <dbReference type="SAM" id="SignalP"/>
    </source>
</evidence>
<evidence type="ECO:0000256" key="3">
    <source>
        <dbReference type="ARBA" id="ARBA00023237"/>
    </source>
</evidence>
<sequence length="265" mass="27264">MSTRTVSRAAARLLLVLVGLTSLAALASDPAKTKLKGVITAVQGDTITVVDQARTAHIVQVSADTVYKKTKGLTNVIHEKTDASVLAAGLPVTVEGSAAGDALAAREISFRSEDLRTTRQIQAGMAPTTEEVGAMNKRMDEFGTYEQLDAAEVTFDSGSAKLSAKARGDLDAFAAKAKQTHNYAVVLQGFTDSTGNAAANQRLSTQRAAAVANYLQQNAGLAPGRVRAGDGMGVAPDAGSGSNGAARKVVAKLVVDKGVQAGVKP</sequence>
<dbReference type="PANTHER" id="PTHR30329">
    <property type="entry name" value="STATOR ELEMENT OF FLAGELLAR MOTOR COMPLEX"/>
    <property type="match status" value="1"/>
</dbReference>
<dbReference type="CDD" id="cd07185">
    <property type="entry name" value="OmpA_C-like"/>
    <property type="match status" value="1"/>
</dbReference>
<protein>
    <submittedName>
        <fullName evidence="7">OOP family OmpA-OmpF porin</fullName>
    </submittedName>
</protein>
<dbReference type="SUPFAM" id="SSF103088">
    <property type="entry name" value="OmpA-like"/>
    <property type="match status" value="1"/>
</dbReference>
<dbReference type="RefSeq" id="WP_307106842.1">
    <property type="nucleotide sequence ID" value="NZ_JAUTAS010000001.1"/>
</dbReference>
<feature type="signal peptide" evidence="5">
    <location>
        <begin position="1"/>
        <end position="27"/>
    </location>
</feature>
<proteinExistence type="predicted"/>
<dbReference type="AlphaFoldDB" id="A0AAP5EA62"/>
<evidence type="ECO:0000313" key="7">
    <source>
        <dbReference type="EMBL" id="MDQ1108440.1"/>
    </source>
</evidence>
<keyword evidence="3" id="KW-0998">Cell outer membrane</keyword>
<reference evidence="7" key="1">
    <citation type="submission" date="2023-07" db="EMBL/GenBank/DDBJ databases">
        <title>Functional and genomic diversity of the sorghum phyllosphere microbiome.</title>
        <authorList>
            <person name="Shade A."/>
        </authorList>
    </citation>
    <scope>NUCLEOTIDE SEQUENCE</scope>
    <source>
        <strain evidence="7">SORGH_AS_0457</strain>
    </source>
</reference>
<dbReference type="PRINTS" id="PR01021">
    <property type="entry name" value="OMPADOMAIN"/>
</dbReference>
<dbReference type="Pfam" id="PF00691">
    <property type="entry name" value="OmpA"/>
    <property type="match status" value="1"/>
</dbReference>
<evidence type="ECO:0000256" key="4">
    <source>
        <dbReference type="PROSITE-ProRule" id="PRU00473"/>
    </source>
</evidence>
<evidence type="ECO:0000313" key="8">
    <source>
        <dbReference type="Proteomes" id="UP001226084"/>
    </source>
</evidence>
<dbReference type="Proteomes" id="UP001226084">
    <property type="component" value="Unassembled WGS sequence"/>
</dbReference>
<organism evidence="7 8">
    <name type="scientific">Stenotrophomonas rhizophila</name>
    <dbReference type="NCBI Taxonomy" id="216778"/>
    <lineage>
        <taxon>Bacteria</taxon>
        <taxon>Pseudomonadati</taxon>
        <taxon>Pseudomonadota</taxon>
        <taxon>Gammaproteobacteria</taxon>
        <taxon>Lysobacterales</taxon>
        <taxon>Lysobacteraceae</taxon>
        <taxon>Stenotrophomonas</taxon>
    </lineage>
</organism>
<dbReference type="GO" id="GO:0009279">
    <property type="term" value="C:cell outer membrane"/>
    <property type="evidence" value="ECO:0007669"/>
    <property type="project" value="UniProtKB-SubCell"/>
</dbReference>
<dbReference type="Pfam" id="PF18914">
    <property type="entry name" value="DUF5666"/>
    <property type="match status" value="1"/>
</dbReference>
<dbReference type="Gene3D" id="3.30.1330.60">
    <property type="entry name" value="OmpA-like domain"/>
    <property type="match status" value="1"/>
</dbReference>
<dbReference type="InterPro" id="IPR050330">
    <property type="entry name" value="Bact_OuterMem_StrucFunc"/>
</dbReference>
<evidence type="ECO:0000256" key="2">
    <source>
        <dbReference type="ARBA" id="ARBA00023136"/>
    </source>
</evidence>
<dbReference type="PANTHER" id="PTHR30329:SF21">
    <property type="entry name" value="LIPOPROTEIN YIAD-RELATED"/>
    <property type="match status" value="1"/>
</dbReference>
<dbReference type="InterPro" id="IPR043724">
    <property type="entry name" value="DUF5666"/>
</dbReference>
<dbReference type="InterPro" id="IPR006665">
    <property type="entry name" value="OmpA-like"/>
</dbReference>
<gene>
    <name evidence="7" type="ORF">QE424_001599</name>
</gene>
<comment type="subcellular location">
    <subcellularLocation>
        <location evidence="1">Cell outer membrane</location>
    </subcellularLocation>
</comment>
<evidence type="ECO:0000259" key="6">
    <source>
        <dbReference type="PROSITE" id="PS51123"/>
    </source>
</evidence>
<feature type="chain" id="PRO_5042959923" evidence="5">
    <location>
        <begin position="28"/>
        <end position="265"/>
    </location>
</feature>
<keyword evidence="5" id="KW-0732">Signal</keyword>
<dbReference type="InterPro" id="IPR006664">
    <property type="entry name" value="OMP_bac"/>
</dbReference>
<keyword evidence="2 4" id="KW-0472">Membrane</keyword>
<dbReference type="EMBL" id="JAUTAS010000001">
    <property type="protein sequence ID" value="MDQ1108440.1"/>
    <property type="molecule type" value="Genomic_DNA"/>
</dbReference>